<evidence type="ECO:0000256" key="1">
    <source>
        <dbReference type="SAM" id="MobiDB-lite"/>
    </source>
</evidence>
<feature type="region of interest" description="Disordered" evidence="1">
    <location>
        <begin position="249"/>
        <end position="274"/>
    </location>
</feature>
<sequence length="312" mass="34164">MRQPMQNILLELLPSQVQTCQIILLNWASLSLPASALPSPLPPAPSIALAPETRPISSLCTSTPDVNAVVPPIRSKACAICGPSQLLESGPAAVSSSQSLQTPHDDVEVWKNLGRMFQVVGITVTIRSKLAGMVAKLQIQITKGNRLGCYPFFCDIADLESEEQAEHMIGLEIEGNLIEVTERAWPDKIAAVKKNLVSSTVKGEGGISSEFNWNGKSWAVKGWVLEEKVPVVKNWRKFEDMTMSVGRGGNERDVRNGQNGQWKYNRGSGGFNGRRIQKQRESNLVWVRKGDTSDVDVARVRSLGKDCHCSCS</sequence>
<name>A0A7J0EHI8_9ERIC</name>
<reference evidence="2 3" key="1">
    <citation type="submission" date="2019-07" db="EMBL/GenBank/DDBJ databases">
        <title>De Novo Assembly of kiwifruit Actinidia rufa.</title>
        <authorList>
            <person name="Sugita-Konishi S."/>
            <person name="Sato K."/>
            <person name="Mori E."/>
            <person name="Abe Y."/>
            <person name="Kisaki G."/>
            <person name="Hamano K."/>
            <person name="Suezawa K."/>
            <person name="Otani M."/>
            <person name="Fukuda T."/>
            <person name="Manabe T."/>
            <person name="Gomi K."/>
            <person name="Tabuchi M."/>
            <person name="Akimitsu K."/>
            <person name="Kataoka I."/>
        </authorList>
    </citation>
    <scope>NUCLEOTIDE SEQUENCE [LARGE SCALE GENOMIC DNA]</scope>
    <source>
        <strain evidence="3">cv. Fuchu</strain>
    </source>
</reference>
<comment type="caution">
    <text evidence="2">The sequence shown here is derived from an EMBL/GenBank/DDBJ whole genome shotgun (WGS) entry which is preliminary data.</text>
</comment>
<dbReference type="AlphaFoldDB" id="A0A7J0EHI8"/>
<dbReference type="EMBL" id="BJWL01000004">
    <property type="protein sequence ID" value="GFY85953.1"/>
    <property type="molecule type" value="Genomic_DNA"/>
</dbReference>
<proteinExistence type="predicted"/>
<dbReference type="Proteomes" id="UP000585474">
    <property type="component" value="Unassembled WGS sequence"/>
</dbReference>
<keyword evidence="3" id="KW-1185">Reference proteome</keyword>
<protein>
    <submittedName>
        <fullName evidence="2">Uncharacterized protein</fullName>
    </submittedName>
</protein>
<dbReference type="OrthoDB" id="1751072at2759"/>
<evidence type="ECO:0000313" key="2">
    <source>
        <dbReference type="EMBL" id="GFY85953.1"/>
    </source>
</evidence>
<accession>A0A7J0EHI8</accession>
<evidence type="ECO:0000313" key="3">
    <source>
        <dbReference type="Proteomes" id="UP000585474"/>
    </source>
</evidence>
<gene>
    <name evidence="2" type="ORF">Acr_04g0006910</name>
</gene>
<organism evidence="2 3">
    <name type="scientific">Actinidia rufa</name>
    <dbReference type="NCBI Taxonomy" id="165716"/>
    <lineage>
        <taxon>Eukaryota</taxon>
        <taxon>Viridiplantae</taxon>
        <taxon>Streptophyta</taxon>
        <taxon>Embryophyta</taxon>
        <taxon>Tracheophyta</taxon>
        <taxon>Spermatophyta</taxon>
        <taxon>Magnoliopsida</taxon>
        <taxon>eudicotyledons</taxon>
        <taxon>Gunneridae</taxon>
        <taxon>Pentapetalae</taxon>
        <taxon>asterids</taxon>
        <taxon>Ericales</taxon>
        <taxon>Actinidiaceae</taxon>
        <taxon>Actinidia</taxon>
    </lineage>
</organism>